<dbReference type="Gene3D" id="3.40.50.1820">
    <property type="entry name" value="alpha/beta hydrolase"/>
    <property type="match status" value="1"/>
</dbReference>
<keyword evidence="2" id="KW-0378">Hydrolase</keyword>
<dbReference type="InterPro" id="IPR029058">
    <property type="entry name" value="AB_hydrolase_fold"/>
</dbReference>
<protein>
    <submittedName>
        <fullName evidence="2">Alpha/beta hydrolase</fullName>
    </submittedName>
</protein>
<organism evidence="2 3">
    <name type="scientific">Sphingobium agri</name>
    <dbReference type="NCBI Taxonomy" id="2933566"/>
    <lineage>
        <taxon>Bacteria</taxon>
        <taxon>Pseudomonadati</taxon>
        <taxon>Pseudomonadota</taxon>
        <taxon>Alphaproteobacteria</taxon>
        <taxon>Sphingomonadales</taxon>
        <taxon>Sphingomonadaceae</taxon>
        <taxon>Sphingobium</taxon>
    </lineage>
</organism>
<gene>
    <name evidence="2" type="ORF">MU848_14380</name>
</gene>
<reference evidence="2 3" key="1">
    <citation type="submission" date="2022-04" db="EMBL/GenBank/DDBJ databases">
        <authorList>
            <person name="Huq M.A."/>
        </authorList>
    </citation>
    <scope>NUCLEOTIDE SEQUENCE [LARGE SCALE GENOMIC DNA]</scope>
    <source>
        <strain evidence="2 3">MAH-33</strain>
    </source>
</reference>
<feature type="domain" description="AB hydrolase-1" evidence="1">
    <location>
        <begin position="34"/>
        <end position="225"/>
    </location>
</feature>
<comment type="caution">
    <text evidence="2">The sequence shown here is derived from an EMBL/GenBank/DDBJ whole genome shotgun (WGS) entry which is preliminary data.</text>
</comment>
<evidence type="ECO:0000313" key="3">
    <source>
        <dbReference type="Proteomes" id="UP001203512"/>
    </source>
</evidence>
<dbReference type="SUPFAM" id="SSF53474">
    <property type="entry name" value="alpha/beta-Hydrolases"/>
    <property type="match status" value="1"/>
</dbReference>
<dbReference type="RefSeq" id="WP_247233642.1">
    <property type="nucleotide sequence ID" value="NZ_JALKHS010000011.1"/>
</dbReference>
<dbReference type="PANTHER" id="PTHR43798:SF29">
    <property type="entry name" value="AB HYDROLASE-1 DOMAIN-CONTAINING PROTEIN"/>
    <property type="match status" value="1"/>
</dbReference>
<proteinExistence type="predicted"/>
<dbReference type="PRINTS" id="PR00111">
    <property type="entry name" value="ABHYDROLASE"/>
</dbReference>
<dbReference type="Pfam" id="PF12697">
    <property type="entry name" value="Abhydrolase_6"/>
    <property type="match status" value="1"/>
</dbReference>
<evidence type="ECO:0000259" key="1">
    <source>
        <dbReference type="Pfam" id="PF12697"/>
    </source>
</evidence>
<dbReference type="Proteomes" id="UP001203512">
    <property type="component" value="Unassembled WGS sequence"/>
</dbReference>
<keyword evidence="3" id="KW-1185">Reference proteome</keyword>
<dbReference type="EMBL" id="JALKHS010000011">
    <property type="protein sequence ID" value="MCK0532773.1"/>
    <property type="molecule type" value="Genomic_DNA"/>
</dbReference>
<dbReference type="InterPro" id="IPR000073">
    <property type="entry name" value="AB_hydrolase_1"/>
</dbReference>
<name>A0ABT0E0C6_9SPHN</name>
<dbReference type="InterPro" id="IPR050266">
    <property type="entry name" value="AB_hydrolase_sf"/>
</dbReference>
<accession>A0ABT0E0C6</accession>
<sequence length="244" mass="26043">MPLSSSKLILLPGLLCDSRMFAAQMERFPAAFAVDGFGASDSIAEMARRVLASGPQTMSLLGHSMGARVALEVVRLAPERVERLALVSTGVHPVRAGEAEKRHALLALGREQGMAALVDHWLPPMVAPGRHADRRLIEPLHQMAVQAGIDVYAAQITALLGRPEVESLLPRIGCPTLVAVGEYDQWSPPEQHRLIAAGIHAARLKIIAGAGHMLPAEAPDALNEAIAGWLEMPAGSETMMGEDE</sequence>
<evidence type="ECO:0000313" key="2">
    <source>
        <dbReference type="EMBL" id="MCK0532773.1"/>
    </source>
</evidence>
<dbReference type="PANTHER" id="PTHR43798">
    <property type="entry name" value="MONOACYLGLYCEROL LIPASE"/>
    <property type="match status" value="1"/>
</dbReference>
<dbReference type="GO" id="GO:0016787">
    <property type="term" value="F:hydrolase activity"/>
    <property type="evidence" value="ECO:0007669"/>
    <property type="project" value="UniProtKB-KW"/>
</dbReference>